<evidence type="ECO:0000313" key="2">
    <source>
        <dbReference type="EMBL" id="TNV14270.1"/>
    </source>
</evidence>
<dbReference type="EMBL" id="JACIEX010000002">
    <property type="protein sequence ID" value="MBB4092424.1"/>
    <property type="molecule type" value="Genomic_DNA"/>
</dbReference>
<protein>
    <submittedName>
        <fullName evidence="1">Uncharacterized protein (DUF2336 family)</fullName>
    </submittedName>
</protein>
<sequence length="66" mass="7244">MPSYLVTWEIDIDAETAHDAARQAHEIVRRPDTSANVYKVIEHDGNGEAVTVDLEDEPAIHGTTGD</sequence>
<accession>A0A5C5CRX6</accession>
<reference evidence="2" key="2">
    <citation type="submission" date="2019-06" db="EMBL/GenBank/DDBJ databases">
        <authorList>
            <person name="Hu M."/>
        </authorList>
    </citation>
    <scope>NUCLEOTIDE SEQUENCE</scope>
    <source>
        <strain evidence="2">08RB2639</strain>
    </source>
</reference>
<evidence type="ECO:0000313" key="3">
    <source>
        <dbReference type="Proteomes" id="UP000313390"/>
    </source>
</evidence>
<name>A0A5C5CRX6_9HYPH</name>
<dbReference type="AlphaFoldDB" id="A0A5C5CRX6"/>
<reference evidence="2 3" key="1">
    <citation type="journal article" date="2011" name="Int. J. Syst. Evol. Microbiol.">
        <title>Ochrobactrum pecoris sp. nov., isolated from farm animals.</title>
        <authorList>
            <person name="Kampfer P."/>
            <person name="Huber B."/>
            <person name="Busse H.J."/>
            <person name="Scholz H.C."/>
            <person name="Tomaso H."/>
            <person name="Hotzel H."/>
            <person name="Melzer F."/>
        </authorList>
    </citation>
    <scope>NUCLEOTIDE SEQUENCE [LARGE SCALE GENOMIC DNA]</scope>
    <source>
        <strain evidence="2 3">08RB2639</strain>
    </source>
</reference>
<comment type="caution">
    <text evidence="2">The sequence shown here is derived from an EMBL/GenBank/DDBJ whole genome shotgun (WGS) entry which is preliminary data.</text>
</comment>
<evidence type="ECO:0000313" key="1">
    <source>
        <dbReference type="EMBL" id="MBB4092424.1"/>
    </source>
</evidence>
<dbReference type="EMBL" id="VEWK01000002">
    <property type="protein sequence ID" value="TNV14270.1"/>
    <property type="molecule type" value="Genomic_DNA"/>
</dbReference>
<evidence type="ECO:0000313" key="4">
    <source>
        <dbReference type="Proteomes" id="UP000553980"/>
    </source>
</evidence>
<proteinExistence type="predicted"/>
<organism evidence="2 3">
    <name type="scientific">Brucella pecoris</name>
    <dbReference type="NCBI Taxonomy" id="867683"/>
    <lineage>
        <taxon>Bacteria</taxon>
        <taxon>Pseudomonadati</taxon>
        <taxon>Pseudomonadota</taxon>
        <taxon>Alphaproteobacteria</taxon>
        <taxon>Hyphomicrobiales</taxon>
        <taxon>Brucellaceae</taxon>
        <taxon>Brucella/Ochrobactrum group</taxon>
        <taxon>Brucella</taxon>
    </lineage>
</organism>
<keyword evidence="4" id="KW-1185">Reference proteome</keyword>
<reference evidence="1 4" key="3">
    <citation type="submission" date="2020-08" db="EMBL/GenBank/DDBJ databases">
        <title>Genomic Encyclopedia of Type Strains, Phase IV (KMG-IV): sequencing the most valuable type-strain genomes for metagenomic binning, comparative biology and taxonomic classification.</title>
        <authorList>
            <person name="Goeker M."/>
        </authorList>
    </citation>
    <scope>NUCLEOTIDE SEQUENCE [LARGE SCALE GENOMIC DNA]</scope>
    <source>
        <strain evidence="1 4">DSM 23868</strain>
    </source>
</reference>
<gene>
    <name evidence="2" type="ORF">FIB18_03255</name>
    <name evidence="1" type="ORF">GGQ79_000909</name>
</gene>
<dbReference type="OrthoDB" id="8420809at2"/>
<dbReference type="RefSeq" id="WP_140019421.1">
    <property type="nucleotide sequence ID" value="NZ_JACIEX010000002.1"/>
</dbReference>
<dbReference type="Proteomes" id="UP000313390">
    <property type="component" value="Unassembled WGS sequence"/>
</dbReference>
<dbReference type="Proteomes" id="UP000553980">
    <property type="component" value="Unassembled WGS sequence"/>
</dbReference>